<dbReference type="VEuPathDB" id="VectorBase:LOC119165106"/>
<reference evidence="1" key="2">
    <citation type="submission" date="2021-09" db="EMBL/GenBank/DDBJ databases">
        <authorList>
            <person name="Jia N."/>
            <person name="Wang J."/>
            <person name="Shi W."/>
            <person name="Du L."/>
            <person name="Sun Y."/>
            <person name="Zhan W."/>
            <person name="Jiang J."/>
            <person name="Wang Q."/>
            <person name="Zhang B."/>
            <person name="Ji P."/>
            <person name="Sakyi L.B."/>
            <person name="Cui X."/>
            <person name="Yuan T."/>
            <person name="Jiang B."/>
            <person name="Yang W."/>
            <person name="Lam T.T.-Y."/>
            <person name="Chang Q."/>
            <person name="Ding S."/>
            <person name="Wang X."/>
            <person name="Zhu J."/>
            <person name="Ruan X."/>
            <person name="Zhao L."/>
            <person name="Wei J."/>
            <person name="Que T."/>
            <person name="Du C."/>
            <person name="Cheng J."/>
            <person name="Dai P."/>
            <person name="Han X."/>
            <person name="Huang E."/>
            <person name="Gao Y."/>
            <person name="Liu J."/>
            <person name="Shao H."/>
            <person name="Ye R."/>
            <person name="Li L."/>
            <person name="Wei W."/>
            <person name="Wang X."/>
            <person name="Wang C."/>
            <person name="Huo Q."/>
            <person name="Li W."/>
            <person name="Guo W."/>
            <person name="Chen H."/>
            <person name="Chen S."/>
            <person name="Zhou L."/>
            <person name="Zhou L."/>
            <person name="Ni X."/>
            <person name="Tian J."/>
            <person name="Zhou Y."/>
            <person name="Sheng Y."/>
            <person name="Liu T."/>
            <person name="Pan Y."/>
            <person name="Xia L."/>
            <person name="Li J."/>
            <person name="Zhao F."/>
            <person name="Cao W."/>
        </authorList>
    </citation>
    <scope>NUCLEOTIDE SEQUENCE</scope>
    <source>
        <strain evidence="1">Rmic-2018</strain>
        <tissue evidence="1">Larvae</tissue>
    </source>
</reference>
<dbReference type="AlphaFoldDB" id="A0A9J6E511"/>
<evidence type="ECO:0000313" key="1">
    <source>
        <dbReference type="EMBL" id="KAH8029410.1"/>
    </source>
</evidence>
<reference evidence="1" key="1">
    <citation type="journal article" date="2020" name="Cell">
        <title>Large-Scale Comparative Analyses of Tick Genomes Elucidate Their Genetic Diversity and Vector Capacities.</title>
        <authorList>
            <consortium name="Tick Genome and Microbiome Consortium (TIGMIC)"/>
            <person name="Jia N."/>
            <person name="Wang J."/>
            <person name="Shi W."/>
            <person name="Du L."/>
            <person name="Sun Y."/>
            <person name="Zhan W."/>
            <person name="Jiang J.F."/>
            <person name="Wang Q."/>
            <person name="Zhang B."/>
            <person name="Ji P."/>
            <person name="Bell-Sakyi L."/>
            <person name="Cui X.M."/>
            <person name="Yuan T.T."/>
            <person name="Jiang B.G."/>
            <person name="Yang W.F."/>
            <person name="Lam T.T."/>
            <person name="Chang Q.C."/>
            <person name="Ding S.J."/>
            <person name="Wang X.J."/>
            <person name="Zhu J.G."/>
            <person name="Ruan X.D."/>
            <person name="Zhao L."/>
            <person name="Wei J.T."/>
            <person name="Ye R.Z."/>
            <person name="Que T.C."/>
            <person name="Du C.H."/>
            <person name="Zhou Y.H."/>
            <person name="Cheng J.X."/>
            <person name="Dai P.F."/>
            <person name="Guo W.B."/>
            <person name="Han X.H."/>
            <person name="Huang E.J."/>
            <person name="Li L.F."/>
            <person name="Wei W."/>
            <person name="Gao Y.C."/>
            <person name="Liu J.Z."/>
            <person name="Shao H.Z."/>
            <person name="Wang X."/>
            <person name="Wang C.C."/>
            <person name="Yang T.C."/>
            <person name="Huo Q.B."/>
            <person name="Li W."/>
            <person name="Chen H.Y."/>
            <person name="Chen S.E."/>
            <person name="Zhou L.G."/>
            <person name="Ni X.B."/>
            <person name="Tian J.H."/>
            <person name="Sheng Y."/>
            <person name="Liu T."/>
            <person name="Pan Y.S."/>
            <person name="Xia L.Y."/>
            <person name="Li J."/>
            <person name="Zhao F."/>
            <person name="Cao W.C."/>
        </authorList>
    </citation>
    <scope>NUCLEOTIDE SEQUENCE</scope>
    <source>
        <strain evidence="1">Rmic-2018</strain>
    </source>
</reference>
<organism evidence="1 2">
    <name type="scientific">Rhipicephalus microplus</name>
    <name type="common">Cattle tick</name>
    <name type="synonym">Boophilus microplus</name>
    <dbReference type="NCBI Taxonomy" id="6941"/>
    <lineage>
        <taxon>Eukaryota</taxon>
        <taxon>Metazoa</taxon>
        <taxon>Ecdysozoa</taxon>
        <taxon>Arthropoda</taxon>
        <taxon>Chelicerata</taxon>
        <taxon>Arachnida</taxon>
        <taxon>Acari</taxon>
        <taxon>Parasitiformes</taxon>
        <taxon>Ixodida</taxon>
        <taxon>Ixodoidea</taxon>
        <taxon>Ixodidae</taxon>
        <taxon>Rhipicephalinae</taxon>
        <taxon>Rhipicephalus</taxon>
        <taxon>Boophilus</taxon>
    </lineage>
</organism>
<sequence length="178" mass="19600">MSRQDPVPNYLSVSYDSMALLLPLGRPVRRGVPSLRQPSEVSSPTLSHSLVAAVDVTTAAVHEAASTFCRDSDPQPRRVTALTGICHRIAAASICAEPERYSKSELIELALLRQIEVLPQQATFTEPRRGTIFEEFTKTDQGLVVECARSQNEMAESGQYSGFSTFDEKTNLDILDKD</sequence>
<keyword evidence="2" id="KW-1185">Reference proteome</keyword>
<accession>A0A9J6E511</accession>
<proteinExistence type="predicted"/>
<name>A0A9J6E511_RHIMP</name>
<comment type="caution">
    <text evidence="1">The sequence shown here is derived from an EMBL/GenBank/DDBJ whole genome shotgun (WGS) entry which is preliminary data.</text>
</comment>
<protein>
    <submittedName>
        <fullName evidence="1">Uncharacterized protein</fullName>
    </submittedName>
</protein>
<gene>
    <name evidence="1" type="ORF">HPB51_000214</name>
</gene>
<dbReference type="EMBL" id="JABSTU010000005">
    <property type="protein sequence ID" value="KAH8029410.1"/>
    <property type="molecule type" value="Genomic_DNA"/>
</dbReference>
<dbReference type="Proteomes" id="UP000821866">
    <property type="component" value="Chromosome 3"/>
</dbReference>
<evidence type="ECO:0000313" key="2">
    <source>
        <dbReference type="Proteomes" id="UP000821866"/>
    </source>
</evidence>